<dbReference type="Proteomes" id="UP000297407">
    <property type="component" value="Unassembled WGS sequence"/>
</dbReference>
<proteinExistence type="predicted"/>
<feature type="chain" id="PRO_5021242489" description="T9SS C-terminal target domain-containing protein" evidence="1">
    <location>
        <begin position="20"/>
        <end position="422"/>
    </location>
</feature>
<dbReference type="OrthoDB" id="1521716at2"/>
<dbReference type="EMBL" id="SRLH01000005">
    <property type="protein sequence ID" value="TGD57761.1"/>
    <property type="molecule type" value="Genomic_DNA"/>
</dbReference>
<protein>
    <recommendedName>
        <fullName evidence="4">T9SS C-terminal target domain-containing protein</fullName>
    </recommendedName>
</protein>
<organism evidence="2 3">
    <name type="scientific">Flavobacterium humi</name>
    <dbReference type="NCBI Taxonomy" id="2562683"/>
    <lineage>
        <taxon>Bacteria</taxon>
        <taxon>Pseudomonadati</taxon>
        <taxon>Bacteroidota</taxon>
        <taxon>Flavobacteriia</taxon>
        <taxon>Flavobacteriales</taxon>
        <taxon>Flavobacteriaceae</taxon>
        <taxon>Flavobacterium</taxon>
    </lineage>
</organism>
<keyword evidence="3" id="KW-1185">Reference proteome</keyword>
<evidence type="ECO:0000313" key="3">
    <source>
        <dbReference type="Proteomes" id="UP000297407"/>
    </source>
</evidence>
<dbReference type="PANTHER" id="PTHR41339:SF1">
    <property type="entry name" value="SECRETED PROTEIN"/>
    <property type="match status" value="1"/>
</dbReference>
<dbReference type="PANTHER" id="PTHR41339">
    <property type="entry name" value="LIPL48"/>
    <property type="match status" value="1"/>
</dbReference>
<feature type="signal peptide" evidence="1">
    <location>
        <begin position="1"/>
        <end position="19"/>
    </location>
</feature>
<gene>
    <name evidence="2" type="ORF">E4635_11330</name>
</gene>
<reference evidence="2 3" key="1">
    <citation type="submission" date="2019-04" db="EMBL/GenBank/DDBJ databases">
        <title>Flavobacterium sp. strain DS2-A Genome sequencing and assembly.</title>
        <authorList>
            <person name="Kim I."/>
        </authorList>
    </citation>
    <scope>NUCLEOTIDE SEQUENCE [LARGE SCALE GENOMIC DNA]</scope>
    <source>
        <strain evidence="2 3">DS2-A</strain>
    </source>
</reference>
<dbReference type="RefSeq" id="WP_135526801.1">
    <property type="nucleotide sequence ID" value="NZ_SRLH01000005.1"/>
</dbReference>
<keyword evidence="1" id="KW-0732">Signal</keyword>
<evidence type="ECO:0000256" key="1">
    <source>
        <dbReference type="SAM" id="SignalP"/>
    </source>
</evidence>
<sequence>MKKIQLLAFALLSAFSLQAQVKGITGETNWFNNWTSFKPKTIDYNEPTNILNGVISTNTTLYKKNTYLLMGVVYVAGNATLTIEPGTTIRGDFDTCGTLVIAKGAKIIAQGTETDPIVFTSNKNASERKPGDWGGLILFGDAPTNKFGGVGFLDLNLDPKFNTYGGSNAESDSGILKYVRIEFSGRKLNAQKELNGLSLAGVGNKTKIEYVQISFSNDDSFECYGGDLKLNNLISFRATDDDFDFTQGAQCKINNSVAIRYPFSSDISRSRCFEIDSYDKIENLDATKKLTNIVATNMTLVNNEENDQGLVKEAIYIRNDSSLELKNSIVSGFNQCLLLEDKISSFEKIALQDVVFNNCAAYIEYESGSSPKKIVEWYNNEKFNIMTSKTLRTALFLESDVKKTPDFRLKENNIITSRLAVN</sequence>
<name>A0A4Z0L5I2_9FLAO</name>
<evidence type="ECO:0000313" key="2">
    <source>
        <dbReference type="EMBL" id="TGD57761.1"/>
    </source>
</evidence>
<dbReference type="SUPFAM" id="SSF51126">
    <property type="entry name" value="Pectin lyase-like"/>
    <property type="match status" value="1"/>
</dbReference>
<dbReference type="InterPro" id="IPR011050">
    <property type="entry name" value="Pectin_lyase_fold/virulence"/>
</dbReference>
<evidence type="ECO:0008006" key="4">
    <source>
        <dbReference type="Google" id="ProtNLM"/>
    </source>
</evidence>
<comment type="caution">
    <text evidence="2">The sequence shown here is derived from an EMBL/GenBank/DDBJ whole genome shotgun (WGS) entry which is preliminary data.</text>
</comment>
<dbReference type="AlphaFoldDB" id="A0A4Z0L5I2"/>
<accession>A0A4Z0L5I2</accession>